<dbReference type="EMBL" id="CP134857">
    <property type="protein sequence ID" value="WNL35139.1"/>
    <property type="molecule type" value="Genomic_DNA"/>
</dbReference>
<protein>
    <submittedName>
        <fullName evidence="1">Uncharacterized protein</fullName>
    </submittedName>
</protein>
<dbReference type="RefSeq" id="WP_390871755.1">
    <property type="nucleotide sequence ID" value="NZ_CP128653.1"/>
</dbReference>
<organism evidence="1">
    <name type="scientific">Arcobacter cryaerophilus gv. pseudocryaerophilus</name>
    <dbReference type="NCBI Taxonomy" id="2933791"/>
    <lineage>
        <taxon>Bacteria</taxon>
        <taxon>Pseudomonadati</taxon>
        <taxon>Campylobacterota</taxon>
        <taxon>Epsilonproteobacteria</taxon>
        <taxon>Campylobacterales</taxon>
        <taxon>Arcobacteraceae</taxon>
        <taxon>Aliarcobacter</taxon>
    </lineage>
</organism>
<sequence>MSKIVKIGILDFNVTEALEKGLDINNKIMISSMAKFYNFLIQTDDNCIYMAELKNDKKTIIKN</sequence>
<accession>A0AA96DV71</accession>
<dbReference type="AlphaFoldDB" id="A0AA96DV71"/>
<reference evidence="1" key="1">
    <citation type="submission" date="2023-09" db="EMBL/GenBank/DDBJ databases">
        <title>Arcobacter tbilisiensis sp. nov. isolated from chicken meat in Tbilisi, Georgia.</title>
        <authorList>
            <person name="Matthias R."/>
            <person name="Zautner A.E."/>
        </authorList>
    </citation>
    <scope>NUCLEOTIDE SEQUENCE</scope>
    <source>
        <strain evidence="1">LEO 62</strain>
        <plasmid evidence="1">p82_LEO_62</plasmid>
    </source>
</reference>
<name>A0AA96DV71_9BACT</name>
<proteinExistence type="predicted"/>
<gene>
    <name evidence="1" type="ORF">RMP68_11000</name>
</gene>
<keyword evidence="1" id="KW-0614">Plasmid</keyword>
<evidence type="ECO:0000313" key="1">
    <source>
        <dbReference type="EMBL" id="WNL35139.1"/>
    </source>
</evidence>
<dbReference type="Proteomes" id="UP001305220">
    <property type="component" value="Plasmid p82_LEO_62"/>
</dbReference>
<geneLocation type="plasmid" evidence="1">
    <name>p82_LEO_62</name>
</geneLocation>